<name>A0A8K0UEU6_9AGAR</name>
<dbReference type="EMBL" id="JAEVFJ010000055">
    <property type="protein sequence ID" value="KAH8079794.1"/>
    <property type="molecule type" value="Genomic_DNA"/>
</dbReference>
<proteinExistence type="predicted"/>
<organism evidence="2 3">
    <name type="scientific">Cristinia sonorae</name>
    <dbReference type="NCBI Taxonomy" id="1940300"/>
    <lineage>
        <taxon>Eukaryota</taxon>
        <taxon>Fungi</taxon>
        <taxon>Dikarya</taxon>
        <taxon>Basidiomycota</taxon>
        <taxon>Agaricomycotina</taxon>
        <taxon>Agaricomycetes</taxon>
        <taxon>Agaricomycetidae</taxon>
        <taxon>Agaricales</taxon>
        <taxon>Pleurotineae</taxon>
        <taxon>Stephanosporaceae</taxon>
        <taxon>Cristinia</taxon>
    </lineage>
</organism>
<dbReference type="InterPro" id="IPR053206">
    <property type="entry name" value="Dimeric_xanthone_biosynth"/>
</dbReference>
<dbReference type="OrthoDB" id="58416at2759"/>
<dbReference type="InterPro" id="IPR012312">
    <property type="entry name" value="Hemerythrin-like"/>
</dbReference>
<dbReference type="PANTHER" id="PTHR38048:SF2">
    <property type="entry name" value="HEMERYTHRIN-LIKE DOMAIN-CONTAINING PROTEIN"/>
    <property type="match status" value="1"/>
</dbReference>
<feature type="domain" description="Hemerythrin-like" evidence="1">
    <location>
        <begin position="42"/>
        <end position="133"/>
    </location>
</feature>
<sequence length="217" mass="25240">MPAPTDPFELLHYNMVRAHYTYTKGYEVIVQHLADPPPLEDLKNFLGYCEAWAFSIVHHHDTEEATVFPILNTKMDFAHEQEQHKAVHDFLDEFLAKVKRAQTDPNTFDAASWLTFVESHKDAMFTHFDEEVTHIEPEKLRAAQFSEKDCKNMVASLEKHAKTVGDPFLIVPFMRSHTPAEHKDWPAMPWILAKFVIPYVLAKRHSGYWKYSPYPVS</sequence>
<protein>
    <recommendedName>
        <fullName evidence="1">Hemerythrin-like domain-containing protein</fullName>
    </recommendedName>
</protein>
<dbReference type="Pfam" id="PF01814">
    <property type="entry name" value="Hemerythrin"/>
    <property type="match status" value="1"/>
</dbReference>
<dbReference type="AlphaFoldDB" id="A0A8K0UEU6"/>
<dbReference type="Gene3D" id="1.20.120.520">
    <property type="entry name" value="nmb1532 protein domain like"/>
    <property type="match status" value="1"/>
</dbReference>
<gene>
    <name evidence="2" type="ORF">BXZ70DRAFT_1012556</name>
</gene>
<evidence type="ECO:0000313" key="2">
    <source>
        <dbReference type="EMBL" id="KAH8079794.1"/>
    </source>
</evidence>
<dbReference type="Proteomes" id="UP000813824">
    <property type="component" value="Unassembled WGS sequence"/>
</dbReference>
<keyword evidence="3" id="KW-1185">Reference proteome</keyword>
<accession>A0A8K0UEU6</accession>
<comment type="caution">
    <text evidence="2">The sequence shown here is derived from an EMBL/GenBank/DDBJ whole genome shotgun (WGS) entry which is preliminary data.</text>
</comment>
<reference evidence="2" key="1">
    <citation type="journal article" date="2021" name="New Phytol.">
        <title>Evolutionary innovations through gain and loss of genes in the ectomycorrhizal Boletales.</title>
        <authorList>
            <person name="Wu G."/>
            <person name="Miyauchi S."/>
            <person name="Morin E."/>
            <person name="Kuo A."/>
            <person name="Drula E."/>
            <person name="Varga T."/>
            <person name="Kohler A."/>
            <person name="Feng B."/>
            <person name="Cao Y."/>
            <person name="Lipzen A."/>
            <person name="Daum C."/>
            <person name="Hundley H."/>
            <person name="Pangilinan J."/>
            <person name="Johnson J."/>
            <person name="Barry K."/>
            <person name="LaButti K."/>
            <person name="Ng V."/>
            <person name="Ahrendt S."/>
            <person name="Min B."/>
            <person name="Choi I.G."/>
            <person name="Park H."/>
            <person name="Plett J.M."/>
            <person name="Magnuson J."/>
            <person name="Spatafora J.W."/>
            <person name="Nagy L.G."/>
            <person name="Henrissat B."/>
            <person name="Grigoriev I.V."/>
            <person name="Yang Z.L."/>
            <person name="Xu J."/>
            <person name="Martin F.M."/>
        </authorList>
    </citation>
    <scope>NUCLEOTIDE SEQUENCE</scope>
    <source>
        <strain evidence="2">KKN 215</strain>
    </source>
</reference>
<evidence type="ECO:0000313" key="3">
    <source>
        <dbReference type="Proteomes" id="UP000813824"/>
    </source>
</evidence>
<dbReference type="PANTHER" id="PTHR38048">
    <property type="entry name" value="EXPRESSED PROTEIN"/>
    <property type="match status" value="1"/>
</dbReference>
<evidence type="ECO:0000259" key="1">
    <source>
        <dbReference type="Pfam" id="PF01814"/>
    </source>
</evidence>